<evidence type="ECO:0000256" key="3">
    <source>
        <dbReference type="ARBA" id="ARBA00005272"/>
    </source>
</evidence>
<dbReference type="Pfam" id="PF07992">
    <property type="entry name" value="Pyr_redox_2"/>
    <property type="match status" value="1"/>
</dbReference>
<dbReference type="RefSeq" id="WP_087077286.1">
    <property type="nucleotide sequence ID" value="NZ_CP020809.1"/>
</dbReference>
<evidence type="ECO:0000256" key="15">
    <source>
        <dbReference type="ARBA" id="ARBA00052097"/>
    </source>
</evidence>
<evidence type="ECO:0000256" key="8">
    <source>
        <dbReference type="ARBA" id="ARBA00022692"/>
    </source>
</evidence>
<dbReference type="EMBL" id="CP020809">
    <property type="protein sequence ID" value="ART69819.1"/>
    <property type="molecule type" value="Genomic_DNA"/>
</dbReference>
<evidence type="ECO:0000256" key="10">
    <source>
        <dbReference type="ARBA" id="ARBA00022989"/>
    </source>
</evidence>
<gene>
    <name evidence="18" type="ORF">BTO20_15590</name>
</gene>
<dbReference type="InterPro" id="IPR045024">
    <property type="entry name" value="NDH-2"/>
</dbReference>
<keyword evidence="12" id="KW-0520">NAD</keyword>
<keyword evidence="7" id="KW-0285">Flavoprotein</keyword>
<proteinExistence type="inferred from homology"/>
<dbReference type="PRINTS" id="PR00368">
    <property type="entry name" value="FADPNR"/>
</dbReference>
<dbReference type="InterPro" id="IPR023753">
    <property type="entry name" value="FAD/NAD-binding_dom"/>
</dbReference>
<keyword evidence="10 16" id="KW-1133">Transmembrane helix</keyword>
<dbReference type="InterPro" id="IPR036188">
    <property type="entry name" value="FAD/NAD-bd_sf"/>
</dbReference>
<feature type="domain" description="FAD/NAD(P)-binding" evidence="17">
    <location>
        <begin position="13"/>
        <end position="337"/>
    </location>
</feature>
<evidence type="ECO:0000256" key="1">
    <source>
        <dbReference type="ARBA" id="ARBA00001974"/>
    </source>
</evidence>
<evidence type="ECO:0000256" key="16">
    <source>
        <dbReference type="SAM" id="Phobius"/>
    </source>
</evidence>
<dbReference type="OrthoDB" id="9781621at2"/>
<dbReference type="GO" id="GO:0005886">
    <property type="term" value="C:plasma membrane"/>
    <property type="evidence" value="ECO:0007669"/>
    <property type="project" value="UniProtKB-SubCell"/>
</dbReference>
<dbReference type="KEGG" id="mdx:BTO20_15590"/>
<comment type="similarity">
    <text evidence="3">Belongs to the NADH dehydrogenase family.</text>
</comment>
<comment type="catalytic activity">
    <reaction evidence="15">
        <text>a menaquinone + NADH + H(+) = a menaquinol + NAD(+)</text>
        <dbReference type="Rhea" id="RHEA:29235"/>
        <dbReference type="Rhea" id="RHEA-COMP:9537"/>
        <dbReference type="Rhea" id="RHEA-COMP:9539"/>
        <dbReference type="ChEBI" id="CHEBI:15378"/>
        <dbReference type="ChEBI" id="CHEBI:16374"/>
        <dbReference type="ChEBI" id="CHEBI:18151"/>
        <dbReference type="ChEBI" id="CHEBI:57540"/>
        <dbReference type="ChEBI" id="CHEBI:57945"/>
    </reaction>
</comment>
<name>A0A1Y0C3Q7_9MYCO</name>
<keyword evidence="6" id="KW-0997">Cell inner membrane</keyword>
<evidence type="ECO:0000256" key="2">
    <source>
        <dbReference type="ARBA" id="ARBA00004377"/>
    </source>
</evidence>
<dbReference type="Proteomes" id="UP000195331">
    <property type="component" value="Chromosome"/>
</dbReference>
<comment type="subcellular location">
    <subcellularLocation>
        <location evidence="2">Cell inner membrane</location>
        <topology evidence="2">Single-pass membrane protein</topology>
    </subcellularLocation>
</comment>
<evidence type="ECO:0000256" key="4">
    <source>
        <dbReference type="ARBA" id="ARBA00012637"/>
    </source>
</evidence>
<dbReference type="EC" id="1.6.5.9" evidence="4"/>
<comment type="catalytic activity">
    <reaction evidence="14">
        <text>a quinone + NADH + H(+) = a quinol + NAD(+)</text>
        <dbReference type="Rhea" id="RHEA:46160"/>
        <dbReference type="ChEBI" id="CHEBI:15378"/>
        <dbReference type="ChEBI" id="CHEBI:24646"/>
        <dbReference type="ChEBI" id="CHEBI:57540"/>
        <dbReference type="ChEBI" id="CHEBI:57945"/>
        <dbReference type="ChEBI" id="CHEBI:132124"/>
        <dbReference type="EC" id="1.6.5.9"/>
    </reaction>
</comment>
<keyword evidence="11" id="KW-0560">Oxidoreductase</keyword>
<protein>
    <recommendedName>
        <fullName evidence="4">NADH:ubiquinone reductase (non-electrogenic)</fullName>
        <ecNumber evidence="4">1.6.5.9</ecNumber>
    </recommendedName>
</protein>
<dbReference type="FunFam" id="3.50.50.100:FF:000011">
    <property type="entry name" value="Membrane NADH dehydrogenase"/>
    <property type="match status" value="1"/>
</dbReference>
<keyword evidence="19" id="KW-1185">Reference proteome</keyword>
<evidence type="ECO:0000256" key="13">
    <source>
        <dbReference type="ARBA" id="ARBA00023136"/>
    </source>
</evidence>
<evidence type="ECO:0000256" key="12">
    <source>
        <dbReference type="ARBA" id="ARBA00023027"/>
    </source>
</evidence>
<sequence length="457" mass="49523">MSHPGAKATDRHKVVIIGSGFGGLNAAQALKHADVDIKLIARTTHHLFQPLLYQVATGIISEGEIAPPTRLILRKQRNAQVLLGDVTHIDLEKQTVESVLLGHTYSTPYDSLIIAAGAGQSYFGNDHFAEWAPGMKSIDDALELRGRILGAFEQAERSSDPERRKKLLTFVVVGAGPTGVEMAGQIQELADQTLRGSFRHIDPTEAHVILLDAAPAVLPPMGEKLGKRAKDRLEKMGVEIQLNAMVTDVDHNGITVKDKDGTLRRIEAACKVWSAGVSASPLGKDLADQSETEIDRAGRVKVLPDLTIPGHPNVFVVGDMAAVDGVPGMAQGAIQGGKYAAKLIKREVSGTSPKIRTPFKYFDKGSMATVSKWNAVAKVGKLEFSGFFAWLAWLGLHLIYLVGFKTKIATLLSWAVTFLSRQRGQLTITEQQAYARTRIEELEEIAASVKETEKAAS</sequence>
<dbReference type="PRINTS" id="PR00411">
    <property type="entry name" value="PNDRDTASEI"/>
</dbReference>
<evidence type="ECO:0000256" key="11">
    <source>
        <dbReference type="ARBA" id="ARBA00023002"/>
    </source>
</evidence>
<evidence type="ECO:0000256" key="5">
    <source>
        <dbReference type="ARBA" id="ARBA00022475"/>
    </source>
</evidence>
<feature type="transmembrane region" description="Helical" evidence="16">
    <location>
        <begin position="387"/>
        <end position="404"/>
    </location>
</feature>
<evidence type="ECO:0000256" key="14">
    <source>
        <dbReference type="ARBA" id="ARBA00047599"/>
    </source>
</evidence>
<evidence type="ECO:0000313" key="18">
    <source>
        <dbReference type="EMBL" id="ART69819.1"/>
    </source>
</evidence>
<keyword evidence="13 16" id="KW-0472">Membrane</keyword>
<dbReference type="PANTHER" id="PTHR43706">
    <property type="entry name" value="NADH DEHYDROGENASE"/>
    <property type="match status" value="1"/>
</dbReference>
<keyword evidence="8 16" id="KW-0812">Transmembrane</keyword>
<evidence type="ECO:0000256" key="7">
    <source>
        <dbReference type="ARBA" id="ARBA00022630"/>
    </source>
</evidence>
<evidence type="ECO:0000313" key="19">
    <source>
        <dbReference type="Proteomes" id="UP000195331"/>
    </source>
</evidence>
<dbReference type="SUPFAM" id="SSF51905">
    <property type="entry name" value="FAD/NAD(P)-binding domain"/>
    <property type="match status" value="1"/>
</dbReference>
<evidence type="ECO:0000256" key="9">
    <source>
        <dbReference type="ARBA" id="ARBA00022827"/>
    </source>
</evidence>
<dbReference type="AlphaFoldDB" id="A0A1Y0C3Q7"/>
<evidence type="ECO:0000259" key="17">
    <source>
        <dbReference type="Pfam" id="PF07992"/>
    </source>
</evidence>
<organism evidence="18 19">
    <name type="scientific">Mycobacterium dioxanotrophicus</name>
    <dbReference type="NCBI Taxonomy" id="482462"/>
    <lineage>
        <taxon>Bacteria</taxon>
        <taxon>Bacillati</taxon>
        <taxon>Actinomycetota</taxon>
        <taxon>Actinomycetes</taxon>
        <taxon>Mycobacteriales</taxon>
        <taxon>Mycobacteriaceae</taxon>
        <taxon>Mycobacterium</taxon>
    </lineage>
</organism>
<dbReference type="GO" id="GO:0050136">
    <property type="term" value="F:NADH dehydrogenase (quinone) (non-electrogenic) activity"/>
    <property type="evidence" value="ECO:0007669"/>
    <property type="project" value="UniProtKB-EC"/>
</dbReference>
<accession>A0A1Y0C3Q7</accession>
<dbReference type="Gene3D" id="3.50.50.100">
    <property type="match status" value="1"/>
</dbReference>
<keyword evidence="9" id="KW-0274">FAD</keyword>
<comment type="cofactor">
    <cofactor evidence="1">
        <name>FAD</name>
        <dbReference type="ChEBI" id="CHEBI:57692"/>
    </cofactor>
</comment>
<evidence type="ECO:0000256" key="6">
    <source>
        <dbReference type="ARBA" id="ARBA00022519"/>
    </source>
</evidence>
<reference evidence="18 19" key="1">
    <citation type="submission" date="2017-04" db="EMBL/GenBank/DDBJ databases">
        <title>Whole Genome Sequence of 1,4-Dioxane Degrading Bacterium Mycobacterium dioxanotrophicus PH-06.</title>
        <authorList>
            <person name="He Y."/>
        </authorList>
    </citation>
    <scope>NUCLEOTIDE SEQUENCE [LARGE SCALE GENOMIC DNA]</scope>
    <source>
        <strain evidence="18 19">PH-06</strain>
    </source>
</reference>
<dbReference type="PANTHER" id="PTHR43706:SF47">
    <property type="entry name" value="EXTERNAL NADH-UBIQUINONE OXIDOREDUCTASE 1, MITOCHONDRIAL-RELATED"/>
    <property type="match status" value="1"/>
</dbReference>
<keyword evidence="5" id="KW-1003">Cell membrane</keyword>